<accession>A0A815XLK0</accession>
<reference evidence="2" key="1">
    <citation type="submission" date="2021-02" db="EMBL/GenBank/DDBJ databases">
        <authorList>
            <person name="Nowell W R."/>
        </authorList>
    </citation>
    <scope>NUCLEOTIDE SEQUENCE</scope>
</reference>
<sequence>IEDLPDIGEWPKWWRDVTSLYAAEIAINHIYSSTLGHQHQSNALDHAS</sequence>
<feature type="non-terminal residue" evidence="2">
    <location>
        <position position="48"/>
    </location>
</feature>
<dbReference type="InterPro" id="IPR055588">
    <property type="entry name" value="DUF7164"/>
</dbReference>
<name>A0A815XLK0_9BILA</name>
<evidence type="ECO:0000259" key="1">
    <source>
        <dbReference type="Pfam" id="PF23741"/>
    </source>
</evidence>
<dbReference type="AlphaFoldDB" id="A0A815XLK0"/>
<protein>
    <recommendedName>
        <fullName evidence="1">DUF7164 domain-containing protein</fullName>
    </recommendedName>
</protein>
<comment type="caution">
    <text evidence="2">The sequence shown here is derived from an EMBL/GenBank/DDBJ whole genome shotgun (WGS) entry which is preliminary data.</text>
</comment>
<dbReference type="Proteomes" id="UP000663889">
    <property type="component" value="Unassembled WGS sequence"/>
</dbReference>
<evidence type="ECO:0000313" key="2">
    <source>
        <dbReference type="EMBL" id="CAF1559470.1"/>
    </source>
</evidence>
<feature type="non-terminal residue" evidence="2">
    <location>
        <position position="1"/>
    </location>
</feature>
<dbReference type="EMBL" id="CAJNOU010011870">
    <property type="protein sequence ID" value="CAF1559470.1"/>
    <property type="molecule type" value="Genomic_DNA"/>
</dbReference>
<gene>
    <name evidence="2" type="ORF">SEV965_LOCUS39079</name>
</gene>
<proteinExistence type="predicted"/>
<evidence type="ECO:0000313" key="3">
    <source>
        <dbReference type="Proteomes" id="UP000663889"/>
    </source>
</evidence>
<feature type="domain" description="DUF7164" evidence="1">
    <location>
        <begin position="6"/>
        <end position="48"/>
    </location>
</feature>
<dbReference type="Pfam" id="PF23741">
    <property type="entry name" value="DUF7164"/>
    <property type="match status" value="1"/>
</dbReference>
<organism evidence="2 3">
    <name type="scientific">Rotaria sordida</name>
    <dbReference type="NCBI Taxonomy" id="392033"/>
    <lineage>
        <taxon>Eukaryota</taxon>
        <taxon>Metazoa</taxon>
        <taxon>Spiralia</taxon>
        <taxon>Gnathifera</taxon>
        <taxon>Rotifera</taxon>
        <taxon>Eurotatoria</taxon>
        <taxon>Bdelloidea</taxon>
        <taxon>Philodinida</taxon>
        <taxon>Philodinidae</taxon>
        <taxon>Rotaria</taxon>
    </lineage>
</organism>